<keyword evidence="2" id="KW-1185">Reference proteome</keyword>
<accession>A0A841BWJ1</accession>
<dbReference type="AlphaFoldDB" id="A0A841BWJ1"/>
<organism evidence="1 2">
    <name type="scientific">Allocatelliglobosispora scoriae</name>
    <dbReference type="NCBI Taxonomy" id="643052"/>
    <lineage>
        <taxon>Bacteria</taxon>
        <taxon>Bacillati</taxon>
        <taxon>Actinomycetota</taxon>
        <taxon>Actinomycetes</taxon>
        <taxon>Micromonosporales</taxon>
        <taxon>Micromonosporaceae</taxon>
        <taxon>Allocatelliglobosispora</taxon>
    </lineage>
</organism>
<comment type="caution">
    <text evidence="1">The sequence shown here is derived from an EMBL/GenBank/DDBJ whole genome shotgun (WGS) entry which is preliminary data.</text>
</comment>
<dbReference type="Proteomes" id="UP000587527">
    <property type="component" value="Unassembled WGS sequence"/>
</dbReference>
<evidence type="ECO:0000313" key="1">
    <source>
        <dbReference type="EMBL" id="MBB5871110.1"/>
    </source>
</evidence>
<reference evidence="1 2" key="1">
    <citation type="submission" date="2020-08" db="EMBL/GenBank/DDBJ databases">
        <title>Sequencing the genomes of 1000 actinobacteria strains.</title>
        <authorList>
            <person name="Klenk H.-P."/>
        </authorList>
    </citation>
    <scope>NUCLEOTIDE SEQUENCE [LARGE SCALE GENOMIC DNA]</scope>
    <source>
        <strain evidence="1 2">DSM 45362</strain>
    </source>
</reference>
<proteinExistence type="predicted"/>
<protein>
    <submittedName>
        <fullName evidence="1">Uncharacterized protein</fullName>
    </submittedName>
</protein>
<evidence type="ECO:0000313" key="2">
    <source>
        <dbReference type="Proteomes" id="UP000587527"/>
    </source>
</evidence>
<name>A0A841BWJ1_9ACTN</name>
<sequence>MRVVIALLPGKRPFLGSRFALFPAFNAIKLRAADLARPAIPARKIAQKPGNCPLLVA</sequence>
<gene>
    <name evidence="1" type="ORF">F4553_004489</name>
</gene>
<dbReference type="EMBL" id="JACHMN010000002">
    <property type="protein sequence ID" value="MBB5871110.1"/>
    <property type="molecule type" value="Genomic_DNA"/>
</dbReference>